<reference evidence="2 3" key="1">
    <citation type="submission" date="2024-01" db="EMBL/GenBank/DDBJ databases">
        <title>novel species in genus Adlercreutzia.</title>
        <authorList>
            <person name="Liu X."/>
        </authorList>
    </citation>
    <scope>NUCLEOTIDE SEQUENCE [LARGE SCALE GENOMIC DNA]</scope>
    <source>
        <strain evidence="2 3">R7</strain>
    </source>
</reference>
<evidence type="ECO:0000256" key="1">
    <source>
        <dbReference type="SAM" id="MobiDB-lite"/>
    </source>
</evidence>
<dbReference type="RefSeq" id="WP_326424900.1">
    <property type="nucleotide sequence ID" value="NZ_JAYMFF010000014.1"/>
</dbReference>
<keyword evidence="3" id="KW-1185">Reference proteome</keyword>
<gene>
    <name evidence="2" type="ORF">VIN30_07510</name>
</gene>
<comment type="caution">
    <text evidence="2">The sequence shown here is derived from an EMBL/GenBank/DDBJ whole genome shotgun (WGS) entry which is preliminary data.</text>
</comment>
<proteinExistence type="predicted"/>
<dbReference type="Proteomes" id="UP001349994">
    <property type="component" value="Unassembled WGS sequence"/>
</dbReference>
<feature type="compositionally biased region" description="Basic and acidic residues" evidence="1">
    <location>
        <begin position="37"/>
        <end position="50"/>
    </location>
</feature>
<organism evidence="2 3">
    <name type="scientific">Adlercreutzia wanghongyangiae</name>
    <dbReference type="NCBI Taxonomy" id="3111451"/>
    <lineage>
        <taxon>Bacteria</taxon>
        <taxon>Bacillati</taxon>
        <taxon>Actinomycetota</taxon>
        <taxon>Coriobacteriia</taxon>
        <taxon>Eggerthellales</taxon>
        <taxon>Eggerthellaceae</taxon>
        <taxon>Adlercreutzia</taxon>
    </lineage>
</organism>
<feature type="region of interest" description="Disordered" evidence="1">
    <location>
        <begin position="37"/>
        <end position="56"/>
    </location>
</feature>
<evidence type="ECO:0000313" key="2">
    <source>
        <dbReference type="EMBL" id="MEC4176294.1"/>
    </source>
</evidence>
<evidence type="ECO:0008006" key="4">
    <source>
        <dbReference type="Google" id="ProtNLM"/>
    </source>
</evidence>
<accession>A0ABU6IIJ4</accession>
<evidence type="ECO:0000313" key="3">
    <source>
        <dbReference type="Proteomes" id="UP001349994"/>
    </source>
</evidence>
<sequence length="56" mass="5914">MDIEGRLARENCEGCATSCILSSPSCPFGQAAAGERRAELAAEATEHHENPTPLVD</sequence>
<name>A0ABU6IIJ4_9ACTN</name>
<protein>
    <recommendedName>
        <fullName evidence="4">4Fe-4S ferredoxin-type domain-containing protein</fullName>
    </recommendedName>
</protein>
<dbReference type="EMBL" id="JAYMFF010000014">
    <property type="protein sequence ID" value="MEC4176294.1"/>
    <property type="molecule type" value="Genomic_DNA"/>
</dbReference>